<dbReference type="KEGG" id="nhm:NHE_0062"/>
<evidence type="ECO:0000313" key="1">
    <source>
        <dbReference type="EMBL" id="AHX11036.1"/>
    </source>
</evidence>
<organism evidence="1 2">
    <name type="scientific">Neorickettsia helminthoeca str. Oregon</name>
    <dbReference type="NCBI Taxonomy" id="1286528"/>
    <lineage>
        <taxon>Bacteria</taxon>
        <taxon>Pseudomonadati</taxon>
        <taxon>Pseudomonadota</taxon>
        <taxon>Alphaproteobacteria</taxon>
        <taxon>Rickettsiales</taxon>
        <taxon>Anaplasmataceae</taxon>
        <taxon>Neorickettsia</taxon>
    </lineage>
</organism>
<dbReference type="EMBL" id="CP007481">
    <property type="protein sequence ID" value="AHX11036.1"/>
    <property type="molecule type" value="Genomic_DNA"/>
</dbReference>
<sequence>MLKEISRLEHILIRITEKIYEDDPSIENTTLTIITISFCRMMEI</sequence>
<dbReference type="STRING" id="1286528.NHE_0062"/>
<reference evidence="1 2" key="1">
    <citation type="submission" date="2014-03" db="EMBL/GenBank/DDBJ databases">
        <title>Sequencing and Comparison of Genomes and Transcriptome Profiles of Human Ehrlichiosis Agents.</title>
        <authorList>
            <person name="Lin M."/>
            <person name="Daugherty S.C."/>
            <person name="Nagaraj S."/>
            <person name="Cheng Z."/>
            <person name="Xiong Q."/>
            <person name="Lin F.-Y."/>
            <person name="Sengamalay N."/>
            <person name="Ott S."/>
            <person name="Godinez A."/>
            <person name="Tallon L.J."/>
            <person name="Sadzewicz L."/>
            <person name="Fraser C.M."/>
            <person name="Dunning Hotopp J.C."/>
            <person name="Rikihisa Y."/>
        </authorList>
    </citation>
    <scope>NUCLEOTIDE SEQUENCE [LARGE SCALE GENOMIC DNA]</scope>
    <source>
        <strain evidence="1 2">Oregon</strain>
    </source>
</reference>
<protein>
    <submittedName>
        <fullName evidence="1">Uncharacterized protein</fullName>
    </submittedName>
</protein>
<evidence type="ECO:0000313" key="2">
    <source>
        <dbReference type="Proteomes" id="UP000023755"/>
    </source>
</evidence>
<name>X5H3C1_9RICK</name>
<dbReference type="HOGENOM" id="CLU_3219144_0_0_5"/>
<keyword evidence="2" id="KW-1185">Reference proteome</keyword>
<proteinExistence type="predicted"/>
<gene>
    <name evidence="1" type="ORF">NHE_0062</name>
</gene>
<dbReference type="AlphaFoldDB" id="X5H3C1"/>
<accession>X5H3C1</accession>
<dbReference type="Proteomes" id="UP000023755">
    <property type="component" value="Chromosome"/>
</dbReference>